<dbReference type="GO" id="GO:0030246">
    <property type="term" value="F:carbohydrate binding"/>
    <property type="evidence" value="ECO:0007669"/>
    <property type="project" value="InterPro"/>
</dbReference>
<dbReference type="GO" id="GO:0005993">
    <property type="term" value="P:trehalose catabolic process"/>
    <property type="evidence" value="ECO:0007669"/>
    <property type="project" value="TreeGrafter"/>
</dbReference>
<comment type="similarity">
    <text evidence="2">Belongs to the glycosyl hydrolase 65 family.</text>
</comment>
<dbReference type="InterPro" id="IPR005195">
    <property type="entry name" value="Glyco_hydro_65_M"/>
</dbReference>
<reference evidence="10" key="1">
    <citation type="journal article" date="2020" name="Stud. Mycol.">
        <title>101 Dothideomycetes genomes: a test case for predicting lifestyles and emergence of pathogens.</title>
        <authorList>
            <person name="Haridas S."/>
            <person name="Albert R."/>
            <person name="Binder M."/>
            <person name="Bloem J."/>
            <person name="Labutti K."/>
            <person name="Salamov A."/>
            <person name="Andreopoulos B."/>
            <person name="Baker S."/>
            <person name="Barry K."/>
            <person name="Bills G."/>
            <person name="Bluhm B."/>
            <person name="Cannon C."/>
            <person name="Castanera R."/>
            <person name="Culley D."/>
            <person name="Daum C."/>
            <person name="Ezra D."/>
            <person name="Gonzalez J."/>
            <person name="Henrissat B."/>
            <person name="Kuo A."/>
            <person name="Liang C."/>
            <person name="Lipzen A."/>
            <person name="Lutzoni F."/>
            <person name="Magnuson J."/>
            <person name="Mondo S."/>
            <person name="Nolan M."/>
            <person name="Ohm R."/>
            <person name="Pangilinan J."/>
            <person name="Park H.-J."/>
            <person name="Ramirez L."/>
            <person name="Alfaro M."/>
            <person name="Sun H."/>
            <person name="Tritt A."/>
            <person name="Yoshinaga Y."/>
            <person name="Zwiers L.-H."/>
            <person name="Turgeon B."/>
            <person name="Goodwin S."/>
            <person name="Spatafora J."/>
            <person name="Crous P."/>
            <person name="Grigoriev I."/>
        </authorList>
    </citation>
    <scope>NUCLEOTIDE SEQUENCE</scope>
    <source>
        <strain evidence="10">ATCC 36951</strain>
    </source>
</reference>
<dbReference type="InterPro" id="IPR012341">
    <property type="entry name" value="6hp_glycosidase-like_sf"/>
</dbReference>
<dbReference type="Gene3D" id="2.60.120.260">
    <property type="entry name" value="Galactose-binding domain-like"/>
    <property type="match status" value="1"/>
</dbReference>
<dbReference type="EC" id="3.2.1.28" evidence="3"/>
<feature type="chain" id="PRO_5025650809" description="alpha,alpha-trehalase" evidence="6">
    <location>
        <begin position="18"/>
        <end position="1015"/>
    </location>
</feature>
<proteinExistence type="inferred from homology"/>
<keyword evidence="5" id="KW-0325">Glycoprotein</keyword>
<dbReference type="FunFam" id="1.50.10.10:FF:000032">
    <property type="entry name" value="Vacuolar acid trehalase"/>
    <property type="match status" value="1"/>
</dbReference>
<dbReference type="EMBL" id="ML993592">
    <property type="protein sequence ID" value="KAF2167961.1"/>
    <property type="molecule type" value="Genomic_DNA"/>
</dbReference>
<dbReference type="InterPro" id="IPR005194">
    <property type="entry name" value="Glyco_hydro_65_C"/>
</dbReference>
<dbReference type="Gene3D" id="1.50.10.10">
    <property type="match status" value="1"/>
</dbReference>
<evidence type="ECO:0000259" key="7">
    <source>
        <dbReference type="Pfam" id="PF03632"/>
    </source>
</evidence>
<dbReference type="PANTHER" id="PTHR11051:SF8">
    <property type="entry name" value="PROTEIN-GLUCOSYLGALACTOSYLHYDROXYLYSINE GLUCOSIDASE"/>
    <property type="match status" value="1"/>
</dbReference>
<evidence type="ECO:0000256" key="2">
    <source>
        <dbReference type="ARBA" id="ARBA00006768"/>
    </source>
</evidence>
<feature type="domain" description="Glycoside hydrolase family 65 C-terminal" evidence="8">
    <location>
        <begin position="741"/>
        <end position="791"/>
    </location>
</feature>
<dbReference type="InterPro" id="IPR011013">
    <property type="entry name" value="Gal_mutarotase_sf_dom"/>
</dbReference>
<keyword evidence="11" id="KW-1185">Reference proteome</keyword>
<evidence type="ECO:0000313" key="11">
    <source>
        <dbReference type="Proteomes" id="UP000799537"/>
    </source>
</evidence>
<dbReference type="InterPro" id="IPR005196">
    <property type="entry name" value="Glyco_hydro_65_N"/>
</dbReference>
<evidence type="ECO:0000256" key="6">
    <source>
        <dbReference type="SAM" id="SignalP"/>
    </source>
</evidence>
<feature type="domain" description="Glycoside hydrolase family 65 N-terminal" evidence="9">
    <location>
        <begin position="41"/>
        <end position="311"/>
    </location>
</feature>
<dbReference type="InterPro" id="IPR008928">
    <property type="entry name" value="6-hairpin_glycosidase_sf"/>
</dbReference>
<dbReference type="Pfam" id="PF03636">
    <property type="entry name" value="Glyco_hydro_65N"/>
    <property type="match status" value="1"/>
</dbReference>
<dbReference type="SUPFAM" id="SSF48208">
    <property type="entry name" value="Six-hairpin glycosidases"/>
    <property type="match status" value="1"/>
</dbReference>
<feature type="domain" description="Glycoside hydrolase family 65 central catalytic" evidence="7">
    <location>
        <begin position="397"/>
        <end position="619"/>
    </location>
</feature>
<dbReference type="Pfam" id="PF03632">
    <property type="entry name" value="Glyco_hydro_65m"/>
    <property type="match status" value="1"/>
</dbReference>
<evidence type="ECO:0000259" key="8">
    <source>
        <dbReference type="Pfam" id="PF03633"/>
    </source>
</evidence>
<keyword evidence="6" id="KW-0732">Signal</keyword>
<dbReference type="RefSeq" id="XP_033668850.1">
    <property type="nucleotide sequence ID" value="XM_033816746.1"/>
</dbReference>
<protein>
    <recommendedName>
        <fullName evidence="3">alpha,alpha-trehalase</fullName>
        <ecNumber evidence="3">3.2.1.28</ecNumber>
    </recommendedName>
</protein>
<dbReference type="Pfam" id="PF03633">
    <property type="entry name" value="Glyco_hydro_65C"/>
    <property type="match status" value="1"/>
</dbReference>
<keyword evidence="4" id="KW-0378">Hydrolase</keyword>
<evidence type="ECO:0000259" key="9">
    <source>
        <dbReference type="Pfam" id="PF03636"/>
    </source>
</evidence>
<evidence type="ECO:0000256" key="3">
    <source>
        <dbReference type="ARBA" id="ARBA00012757"/>
    </source>
</evidence>
<dbReference type="Gene3D" id="2.60.420.10">
    <property type="entry name" value="Maltose phosphorylase, domain 3"/>
    <property type="match status" value="1"/>
</dbReference>
<evidence type="ECO:0000256" key="1">
    <source>
        <dbReference type="ARBA" id="ARBA00001576"/>
    </source>
</evidence>
<dbReference type="OrthoDB" id="200349at2759"/>
<dbReference type="Proteomes" id="UP000799537">
    <property type="component" value="Unassembled WGS sequence"/>
</dbReference>
<gene>
    <name evidence="10" type="ORF">M409DRAFT_65990</name>
</gene>
<dbReference type="GeneID" id="54570018"/>
<name>A0A6A6CLN8_ZASCE</name>
<dbReference type="SUPFAM" id="SSF74650">
    <property type="entry name" value="Galactose mutarotase-like"/>
    <property type="match status" value="1"/>
</dbReference>
<accession>A0A6A6CLN8</accession>
<dbReference type="GO" id="GO:0004555">
    <property type="term" value="F:alpha,alpha-trehalase activity"/>
    <property type="evidence" value="ECO:0007669"/>
    <property type="project" value="UniProtKB-EC"/>
</dbReference>
<evidence type="ECO:0000313" key="10">
    <source>
        <dbReference type="EMBL" id="KAF2167961.1"/>
    </source>
</evidence>
<dbReference type="InterPro" id="IPR037018">
    <property type="entry name" value="GH65_N"/>
</dbReference>
<dbReference type="Gene3D" id="2.70.98.40">
    <property type="entry name" value="Glycoside hydrolase, family 65, N-terminal domain"/>
    <property type="match status" value="1"/>
</dbReference>
<comment type="catalytic activity">
    <reaction evidence="1">
        <text>alpha,alpha-trehalose + H2O = alpha-D-glucose + beta-D-glucose</text>
        <dbReference type="Rhea" id="RHEA:32675"/>
        <dbReference type="ChEBI" id="CHEBI:15377"/>
        <dbReference type="ChEBI" id="CHEBI:15903"/>
        <dbReference type="ChEBI" id="CHEBI:16551"/>
        <dbReference type="ChEBI" id="CHEBI:17925"/>
        <dbReference type="EC" id="3.2.1.28"/>
    </reaction>
</comment>
<evidence type="ECO:0000256" key="4">
    <source>
        <dbReference type="ARBA" id="ARBA00022801"/>
    </source>
</evidence>
<evidence type="ECO:0000256" key="5">
    <source>
        <dbReference type="ARBA" id="ARBA00023180"/>
    </source>
</evidence>
<dbReference type="GO" id="GO:0009277">
    <property type="term" value="C:fungal-type cell wall"/>
    <property type="evidence" value="ECO:0007669"/>
    <property type="project" value="TreeGrafter"/>
</dbReference>
<feature type="signal peptide" evidence="6">
    <location>
        <begin position="1"/>
        <end position="17"/>
    </location>
</feature>
<organism evidence="10 11">
    <name type="scientific">Zasmidium cellare ATCC 36951</name>
    <dbReference type="NCBI Taxonomy" id="1080233"/>
    <lineage>
        <taxon>Eukaryota</taxon>
        <taxon>Fungi</taxon>
        <taxon>Dikarya</taxon>
        <taxon>Ascomycota</taxon>
        <taxon>Pezizomycotina</taxon>
        <taxon>Dothideomycetes</taxon>
        <taxon>Dothideomycetidae</taxon>
        <taxon>Mycosphaerellales</taxon>
        <taxon>Mycosphaerellaceae</taxon>
        <taxon>Zasmidium</taxon>
    </lineage>
</organism>
<dbReference type="PANTHER" id="PTHR11051">
    <property type="entry name" value="GLYCOSYL HYDROLASE-RELATED"/>
    <property type="match status" value="1"/>
</dbReference>
<dbReference type="AlphaFoldDB" id="A0A6A6CLN8"/>
<sequence>MLLTALALTALPIPILATIYPTRFNGTTWDDTTWTLTTTALDAHHYQSRASLANGYLGINLAAVGPFFDVDVPVNGDNIQGWPLFDRRQSFATISGFWDSQPTTNGTNFEWLNQYGGESVISGVPHWGGLVLRVGDSVLDASVDGDEIADFSSSLDVRRGVMFWNYTWTPEGFEGGIDVRYTLFVHKLLVNTAVVRVELTARETDVNVTVVDLLEGDCAVRTEFAGKGYYDAWAMIWSAVRPAGLGNVTAYIASALVGDESCDTASRVQVQEDELPGGSGNASTIAQAVTVALTAGRTSTVTKYVGGASSDAFEMPHSTALNASWTGANAGFEALFRSHVDEWRTVMPADSVDSFRDVNGSLPFDENVQELQITAITNPFQLLQNTISENAFIAAGNNTRLQTNSISVCGLGGSCYAGLVFWDTEVWMQPGLVVAFPEAAKQIAQYRVKLYPQAQANIDTAYQSSQNETGKFSDAAAAYPWTSGRFGNCTGTGPCFDYQYHLNGDIGLEFYNYWTVTGDTEFFQGELFPIYESIANLYAELVDFNETTGLYELYNGTDPDEYANFQNNVGFTMVLMSSHLNSTNDLRERFGMEANATWTNISSHITIPVNNDANIILEYATQNGSITVKQADIVLIDDFLQFPNPYTLSNLDYYASAQSPDGPAMTYGVFSIIANRESPSGCSSYTYDLYGSQPYTRGPWFQFSEQLIDDWSVNGGTHPAFPFLTGVGGANRVAVFGYLGLRLNPDTLDIDPSLPPQIPQLEFRTIYWNGWPIKAYSNQTHTTLRRLGTPLSTANSTFANTSIPVTISLTGTEVLDLPINTTLTIPNRQIGTIKTTPGNLAQCRPITSPDPYEPGQFPLSAIDGAISTKWQPTQSNRTASITVSLPQPFVPITRITFDWAQAPPTSYRVAFHNLSDTSSVPPLNVTSSANVTVSDPFDEADQFIIRPYSSNTTNVTLEGVVWSARYATLEIEGNWATVGTENERNGTGATVAEWGIVARDGEDVVRRKGVGVWEG</sequence>